<evidence type="ECO:0000256" key="3">
    <source>
        <dbReference type="ARBA" id="ARBA00023002"/>
    </source>
</evidence>
<dbReference type="SUPFAM" id="SSF51679">
    <property type="entry name" value="Bacterial luciferase-like"/>
    <property type="match status" value="1"/>
</dbReference>
<organism evidence="6 7">
    <name type="scientific">Ktedonospora formicarum</name>
    <dbReference type="NCBI Taxonomy" id="2778364"/>
    <lineage>
        <taxon>Bacteria</taxon>
        <taxon>Bacillati</taxon>
        <taxon>Chloroflexota</taxon>
        <taxon>Ktedonobacteria</taxon>
        <taxon>Ktedonobacterales</taxon>
        <taxon>Ktedonobacteraceae</taxon>
        <taxon>Ktedonospora</taxon>
    </lineage>
</organism>
<evidence type="ECO:0000256" key="2">
    <source>
        <dbReference type="ARBA" id="ARBA00022643"/>
    </source>
</evidence>
<dbReference type="InterPro" id="IPR011251">
    <property type="entry name" value="Luciferase-like_dom"/>
</dbReference>
<dbReference type="Proteomes" id="UP000612362">
    <property type="component" value="Unassembled WGS sequence"/>
</dbReference>
<keyword evidence="3" id="KW-0560">Oxidoreductase</keyword>
<accession>A0A8J3IAF3</accession>
<dbReference type="NCBIfam" id="TIGR03560">
    <property type="entry name" value="F420_Rv1855c"/>
    <property type="match status" value="1"/>
</dbReference>
<comment type="caution">
    <text evidence="6">The sequence shown here is derived from an EMBL/GenBank/DDBJ whole genome shotgun (WGS) entry which is preliminary data.</text>
</comment>
<dbReference type="PANTHER" id="PTHR42847">
    <property type="entry name" value="ALKANESULFONATE MONOOXYGENASE"/>
    <property type="match status" value="1"/>
</dbReference>
<gene>
    <name evidence="6" type="primary">ssuD_3</name>
    <name evidence="6" type="ORF">KSX_85490</name>
</gene>
<evidence type="ECO:0000256" key="4">
    <source>
        <dbReference type="ARBA" id="ARBA00023033"/>
    </source>
</evidence>
<dbReference type="InterPro" id="IPR019921">
    <property type="entry name" value="Lucif-like_OxRdtase_Rv2161c"/>
</dbReference>
<dbReference type="GO" id="GO:0008726">
    <property type="term" value="F:alkanesulfonate monooxygenase activity"/>
    <property type="evidence" value="ECO:0007669"/>
    <property type="project" value="TreeGrafter"/>
</dbReference>
<keyword evidence="1" id="KW-0285">Flavoprotein</keyword>
<evidence type="ECO:0000259" key="5">
    <source>
        <dbReference type="Pfam" id="PF00296"/>
    </source>
</evidence>
<proteinExistence type="predicted"/>
<reference evidence="6" key="1">
    <citation type="submission" date="2020-10" db="EMBL/GenBank/DDBJ databases">
        <title>Taxonomic study of unclassified bacteria belonging to the class Ktedonobacteria.</title>
        <authorList>
            <person name="Yabe S."/>
            <person name="Wang C.M."/>
            <person name="Zheng Y."/>
            <person name="Sakai Y."/>
            <person name="Cavaletti L."/>
            <person name="Monciardini P."/>
            <person name="Donadio S."/>
        </authorList>
    </citation>
    <scope>NUCLEOTIDE SEQUENCE</scope>
    <source>
        <strain evidence="6">SOSP1-1</strain>
    </source>
</reference>
<sequence>MRLGLQVPSFTWPGGQSQLGETFGLIAEHAERAGFYSLWVMDHFFQLEGIGSVEQEMLEGWSTLAFAAARTNRIKLGTLVTGVTYRHPSILVKTATTLDVLSHGRAYLGIGAAWNEEEHRGLGVPFPPVKERFERLEETLQIALQMWSGDERPYEGKHYQLARPLNSPQAIQKPHPPILIGGGGERKTLRLVARYGDACNLFTSGDHAELRHKLDVLREHCQSEGRPYEQIEKTAYSHVLLQLTRDGRDQSCTPGAFIEQCAHLAELGIDQVTLSLKDVHEAEPFELFEHEIIPAVEKIPVAGR</sequence>
<protein>
    <submittedName>
        <fullName evidence="6">LLM class F420-dependent oxidoreductase</fullName>
    </submittedName>
</protein>
<keyword evidence="7" id="KW-1185">Reference proteome</keyword>
<dbReference type="NCBIfam" id="TIGR03619">
    <property type="entry name" value="F420_Rv2161c"/>
    <property type="match status" value="1"/>
</dbReference>
<evidence type="ECO:0000313" key="7">
    <source>
        <dbReference type="Proteomes" id="UP000612362"/>
    </source>
</evidence>
<keyword evidence="2" id="KW-0288">FMN</keyword>
<evidence type="ECO:0000313" key="6">
    <source>
        <dbReference type="EMBL" id="GHO50386.1"/>
    </source>
</evidence>
<dbReference type="InterPro" id="IPR050172">
    <property type="entry name" value="SsuD_RutA_monooxygenase"/>
</dbReference>
<dbReference type="GO" id="GO:0046306">
    <property type="term" value="P:alkanesulfonate catabolic process"/>
    <property type="evidence" value="ECO:0007669"/>
    <property type="project" value="TreeGrafter"/>
</dbReference>
<dbReference type="Gene3D" id="3.20.20.30">
    <property type="entry name" value="Luciferase-like domain"/>
    <property type="match status" value="1"/>
</dbReference>
<dbReference type="InterPro" id="IPR036661">
    <property type="entry name" value="Luciferase-like_sf"/>
</dbReference>
<name>A0A8J3IAF3_9CHLR</name>
<evidence type="ECO:0000256" key="1">
    <source>
        <dbReference type="ARBA" id="ARBA00022630"/>
    </source>
</evidence>
<keyword evidence="4" id="KW-0503">Monooxygenase</keyword>
<dbReference type="PANTHER" id="PTHR42847:SF8">
    <property type="entry name" value="CONSERVED PROTEIN"/>
    <property type="match status" value="1"/>
</dbReference>
<dbReference type="RefSeq" id="WP_201381333.1">
    <property type="nucleotide sequence ID" value="NZ_BNJF01000008.1"/>
</dbReference>
<dbReference type="AlphaFoldDB" id="A0A8J3IAF3"/>
<dbReference type="InterPro" id="IPR019952">
    <property type="entry name" value="F420_OxRdatse_Rv1855c_pred"/>
</dbReference>
<feature type="domain" description="Luciferase-like" evidence="5">
    <location>
        <begin position="21"/>
        <end position="246"/>
    </location>
</feature>
<dbReference type="EMBL" id="BNJF01000008">
    <property type="protein sequence ID" value="GHO50386.1"/>
    <property type="molecule type" value="Genomic_DNA"/>
</dbReference>
<dbReference type="Pfam" id="PF00296">
    <property type="entry name" value="Bac_luciferase"/>
    <property type="match status" value="1"/>
</dbReference>